<feature type="region of interest" description="Disordered" evidence="1">
    <location>
        <begin position="490"/>
        <end position="531"/>
    </location>
</feature>
<feature type="region of interest" description="Disordered" evidence="1">
    <location>
        <begin position="20"/>
        <end position="54"/>
    </location>
</feature>
<name>A0A9W7DYU1_9STRA</name>
<feature type="region of interest" description="Disordered" evidence="1">
    <location>
        <begin position="266"/>
        <end position="316"/>
    </location>
</feature>
<dbReference type="OrthoDB" id="206805at2759"/>
<comment type="caution">
    <text evidence="2">The sequence shown here is derived from an EMBL/GenBank/DDBJ whole genome shotgun (WGS) entry which is preliminary data.</text>
</comment>
<gene>
    <name evidence="2" type="ORF">TrRE_jg8346</name>
</gene>
<feature type="compositionally biased region" description="Basic and acidic residues" evidence="1">
    <location>
        <begin position="502"/>
        <end position="514"/>
    </location>
</feature>
<dbReference type="EMBL" id="BRXZ01002341">
    <property type="protein sequence ID" value="GMH60152.1"/>
    <property type="molecule type" value="Genomic_DNA"/>
</dbReference>
<accession>A0A9W7DYU1</accession>
<feature type="region of interest" description="Disordered" evidence="1">
    <location>
        <begin position="102"/>
        <end position="204"/>
    </location>
</feature>
<sequence length="531" mass="57957">MTELNREEAYNLYQEQHATYEPQALESKDEVKVQVGVEGEPYQETAPDVESAAAEGDLEVEVDEGSQLNEHLNGSSIEGFDGGGIDAEMSVATPVVHVRRTPSVGAERSSSPLFDTSSFSPSFDGGGNSKSPPNFSGGLVGGSPRSASAADLRTSGEKAWMSPKNSRRSASRGGMFGERAQSKGEGSTEDINLGFSPSMTREPSEIKPKPIWCDLEMCRGKFNRVLEAVFWSQTSNKVYCTYCWGLVAAHQPHGVIVSYGDEAVEEEKKESGGNGGAVLRDEDVGSLESAVQSSAKSSTYSPTKSMLATNNNPPNQHNDVILDTLCDMHNPAKQTAEFLRGEGNVKPRDTYREVEGVPKGATMLAIETRDRDWMADQVPNMTNKSVKVGRSYVSDGALKTPTLHVNAKVQITYMNDAMRKGLGGVTKKFSGKEYTGQEAKRRREVEMKRKAKEERMRLTGRMTIIVHGVPVYFRDDRAAMSASEIRAMKTRQKTIRMSTRLSSREGGPRSRGEGQEEEGEGGEEDGDFGAF</sequence>
<feature type="compositionally biased region" description="Polar residues" evidence="1">
    <location>
        <begin position="289"/>
        <end position="316"/>
    </location>
</feature>
<keyword evidence="3" id="KW-1185">Reference proteome</keyword>
<reference evidence="2" key="1">
    <citation type="submission" date="2022-07" db="EMBL/GenBank/DDBJ databases">
        <title>Genome analysis of Parmales, a sister group of diatoms, reveals the evolutionary specialization of diatoms from phago-mixotrophs to photoautotrophs.</title>
        <authorList>
            <person name="Ban H."/>
            <person name="Sato S."/>
            <person name="Yoshikawa S."/>
            <person name="Kazumasa Y."/>
            <person name="Nakamura Y."/>
            <person name="Ichinomiya M."/>
            <person name="Saitoh K."/>
            <person name="Sato N."/>
            <person name="Blanc-Mathieu R."/>
            <person name="Endo H."/>
            <person name="Kuwata A."/>
            <person name="Ogata H."/>
        </authorList>
    </citation>
    <scope>NUCLEOTIDE SEQUENCE</scope>
</reference>
<organism evidence="2 3">
    <name type="scientific">Triparma retinervis</name>
    <dbReference type="NCBI Taxonomy" id="2557542"/>
    <lineage>
        <taxon>Eukaryota</taxon>
        <taxon>Sar</taxon>
        <taxon>Stramenopiles</taxon>
        <taxon>Ochrophyta</taxon>
        <taxon>Bolidophyceae</taxon>
        <taxon>Parmales</taxon>
        <taxon>Triparmaceae</taxon>
        <taxon>Triparma</taxon>
    </lineage>
</organism>
<protein>
    <submittedName>
        <fullName evidence="2">Uncharacterized protein</fullName>
    </submittedName>
</protein>
<dbReference type="AlphaFoldDB" id="A0A9W7DYU1"/>
<evidence type="ECO:0000313" key="2">
    <source>
        <dbReference type="EMBL" id="GMH60152.1"/>
    </source>
</evidence>
<feature type="compositionally biased region" description="Acidic residues" evidence="1">
    <location>
        <begin position="515"/>
        <end position="531"/>
    </location>
</feature>
<proteinExistence type="predicted"/>
<dbReference type="Proteomes" id="UP001165082">
    <property type="component" value="Unassembled WGS sequence"/>
</dbReference>
<feature type="compositionally biased region" description="Low complexity" evidence="1">
    <location>
        <begin position="109"/>
        <end position="123"/>
    </location>
</feature>
<evidence type="ECO:0000313" key="3">
    <source>
        <dbReference type="Proteomes" id="UP001165082"/>
    </source>
</evidence>
<evidence type="ECO:0000256" key="1">
    <source>
        <dbReference type="SAM" id="MobiDB-lite"/>
    </source>
</evidence>